<feature type="transmembrane region" description="Helical" evidence="1">
    <location>
        <begin position="38"/>
        <end position="64"/>
    </location>
</feature>
<feature type="transmembrane region" description="Helical" evidence="1">
    <location>
        <begin position="169"/>
        <end position="191"/>
    </location>
</feature>
<feature type="transmembrane region" description="Helical" evidence="1">
    <location>
        <begin position="127"/>
        <end position="149"/>
    </location>
</feature>
<feature type="domain" description="DUF7702" evidence="2">
    <location>
        <begin position="14"/>
        <end position="226"/>
    </location>
</feature>
<evidence type="ECO:0000313" key="3">
    <source>
        <dbReference type="EMBL" id="QLG74431.1"/>
    </source>
</evidence>
<sequence>MTFKHEASGIAASVFLACYTFYTITALYIYVRQGWKHIYTFLLMFGIIRLASQLCAVVFAAVGLAHWQWLVAYLVLGAEGYFTLIYTSMRFICDAQKKAYGISWVMSTAPKFKSTKIQKFCSSYLKIFHLVLIPANVLIIAGGSLLSGVDSAEYSQLHHKVTIARILRTIGQSIFLALTPAMILLNLFAYYKERIRNHFTISIFLASPFLLVRGIFGILSIYVKDMNRIQLSNYINDGVTSKYVIYEYVLGTTMEFVAGTILISNYFLAQRKNKILREATIESTASKELTISTP</sequence>
<name>A0A7H9B6W4_ZYGMR</name>
<evidence type="ECO:0000259" key="2">
    <source>
        <dbReference type="Pfam" id="PF24800"/>
    </source>
</evidence>
<dbReference type="AlphaFoldDB" id="A0A7H9B6W4"/>
<feature type="transmembrane region" description="Helical" evidence="1">
    <location>
        <begin position="203"/>
        <end position="223"/>
    </location>
</feature>
<keyword evidence="1" id="KW-1133">Transmembrane helix</keyword>
<keyword evidence="1" id="KW-0472">Membrane</keyword>
<dbReference type="PROSITE" id="PS51257">
    <property type="entry name" value="PROKAR_LIPOPROTEIN"/>
    <property type="match status" value="1"/>
</dbReference>
<reference evidence="3 4" key="1">
    <citation type="submission" date="2020-07" db="EMBL/GenBank/DDBJ databases">
        <title>The yeast mating-type switching endonuclease HO is a domesticated member of an unorthodox homing genetic element family.</title>
        <authorList>
            <person name="Coughlan A.Y."/>
            <person name="Lombardi L."/>
            <person name="Braun-Galleani S."/>
            <person name="Martos A.R."/>
            <person name="Galeote V."/>
            <person name="Bigey F."/>
            <person name="Dequin S."/>
            <person name="Byrne K.P."/>
            <person name="Wolfe K.H."/>
        </authorList>
    </citation>
    <scope>NUCLEOTIDE SEQUENCE [LARGE SCALE GENOMIC DNA]</scope>
    <source>
        <strain evidence="3 4">NRRL Y-6702</strain>
    </source>
</reference>
<dbReference type="OrthoDB" id="2560628at2759"/>
<feature type="transmembrane region" description="Helical" evidence="1">
    <location>
        <begin position="70"/>
        <end position="89"/>
    </location>
</feature>
<accession>A0A7H9B6W4</accession>
<dbReference type="EMBL" id="CP058610">
    <property type="protein sequence ID" value="QLG74431.1"/>
    <property type="molecule type" value="Genomic_DNA"/>
</dbReference>
<organism evidence="3 4">
    <name type="scientific">Zygotorulaspora mrakii</name>
    <name type="common">Zygosaccharomyces mrakii</name>
    <dbReference type="NCBI Taxonomy" id="42260"/>
    <lineage>
        <taxon>Eukaryota</taxon>
        <taxon>Fungi</taxon>
        <taxon>Dikarya</taxon>
        <taxon>Ascomycota</taxon>
        <taxon>Saccharomycotina</taxon>
        <taxon>Saccharomycetes</taxon>
        <taxon>Saccharomycetales</taxon>
        <taxon>Saccharomycetaceae</taxon>
        <taxon>Zygotorulaspora</taxon>
    </lineage>
</organism>
<proteinExistence type="predicted"/>
<gene>
    <name evidence="3" type="ORF">HG535_0G03140</name>
</gene>
<dbReference type="PANTHER" id="PTHR42109">
    <property type="entry name" value="UNPLACED GENOMIC SCAFFOLD UM_SCAF_CONTIG_1.265, WHOLE GENOME SHOTGUN SEQUENCE"/>
    <property type="match status" value="1"/>
</dbReference>
<feature type="transmembrane region" description="Helical" evidence="1">
    <location>
        <begin position="12"/>
        <end position="31"/>
    </location>
</feature>
<dbReference type="RefSeq" id="XP_037146156.1">
    <property type="nucleotide sequence ID" value="XM_037290261.1"/>
</dbReference>
<evidence type="ECO:0000256" key="1">
    <source>
        <dbReference type="SAM" id="Phobius"/>
    </source>
</evidence>
<protein>
    <recommendedName>
        <fullName evidence="2">DUF7702 domain-containing protein</fullName>
    </recommendedName>
</protein>
<keyword evidence="1" id="KW-0812">Transmembrane</keyword>
<evidence type="ECO:0000313" key="4">
    <source>
        <dbReference type="Proteomes" id="UP000509704"/>
    </source>
</evidence>
<dbReference type="KEGG" id="zmk:HG535_0G03140"/>
<keyword evidence="4" id="KW-1185">Reference proteome</keyword>
<feature type="transmembrane region" description="Helical" evidence="1">
    <location>
        <begin position="243"/>
        <end position="268"/>
    </location>
</feature>
<dbReference type="InterPro" id="IPR056119">
    <property type="entry name" value="DUF7702"/>
</dbReference>
<dbReference type="PANTHER" id="PTHR42109:SF2">
    <property type="entry name" value="INTEGRAL MEMBRANE PROTEIN"/>
    <property type="match status" value="1"/>
</dbReference>
<dbReference type="GeneID" id="59238214"/>
<dbReference type="Pfam" id="PF24800">
    <property type="entry name" value="DUF7702"/>
    <property type="match status" value="1"/>
</dbReference>
<dbReference type="Proteomes" id="UP000509704">
    <property type="component" value="Chromosome 7"/>
</dbReference>